<dbReference type="InterPro" id="IPR036875">
    <property type="entry name" value="Znf_CCHC_sf"/>
</dbReference>
<comment type="caution">
    <text evidence="4">The sequence shown here is derived from an EMBL/GenBank/DDBJ whole genome shotgun (WGS) entry which is preliminary data.</text>
</comment>
<dbReference type="SMART" id="SM00343">
    <property type="entry name" value="ZnF_C2HC"/>
    <property type="match status" value="2"/>
</dbReference>
<keyword evidence="1" id="KW-0862">Zinc</keyword>
<dbReference type="InterPro" id="IPR001878">
    <property type="entry name" value="Znf_CCHC"/>
</dbReference>
<organism evidence="4 5">
    <name type="scientific">Adineta steineri</name>
    <dbReference type="NCBI Taxonomy" id="433720"/>
    <lineage>
        <taxon>Eukaryota</taxon>
        <taxon>Metazoa</taxon>
        <taxon>Spiralia</taxon>
        <taxon>Gnathifera</taxon>
        <taxon>Rotifera</taxon>
        <taxon>Eurotatoria</taxon>
        <taxon>Bdelloidea</taxon>
        <taxon>Adinetida</taxon>
        <taxon>Adinetidae</taxon>
        <taxon>Adineta</taxon>
    </lineage>
</organism>
<dbReference type="GO" id="GO:0003676">
    <property type="term" value="F:nucleic acid binding"/>
    <property type="evidence" value="ECO:0007669"/>
    <property type="project" value="InterPro"/>
</dbReference>
<feature type="compositionally biased region" description="Low complexity" evidence="2">
    <location>
        <begin position="99"/>
        <end position="109"/>
    </location>
</feature>
<feature type="domain" description="CCHC-type" evidence="3">
    <location>
        <begin position="140"/>
        <end position="153"/>
    </location>
</feature>
<name>A0A815KDF5_9BILA</name>
<feature type="region of interest" description="Disordered" evidence="2">
    <location>
        <begin position="81"/>
        <end position="109"/>
    </location>
</feature>
<proteinExistence type="predicted"/>
<keyword evidence="1" id="KW-0479">Metal-binding</keyword>
<dbReference type="Proteomes" id="UP000663845">
    <property type="component" value="Unassembled WGS sequence"/>
</dbReference>
<gene>
    <name evidence="4" type="ORF">JYZ213_LOCUS37059</name>
</gene>
<evidence type="ECO:0000313" key="4">
    <source>
        <dbReference type="EMBL" id="CAF1388342.1"/>
    </source>
</evidence>
<dbReference type="AlphaFoldDB" id="A0A815KDF5"/>
<reference evidence="4" key="1">
    <citation type="submission" date="2021-02" db="EMBL/GenBank/DDBJ databases">
        <authorList>
            <person name="Nowell W R."/>
        </authorList>
    </citation>
    <scope>NUCLEOTIDE SEQUENCE</scope>
</reference>
<dbReference type="PROSITE" id="PS50158">
    <property type="entry name" value="ZF_CCHC"/>
    <property type="match status" value="2"/>
</dbReference>
<accession>A0A815KDF5</accession>
<dbReference type="Gene3D" id="4.10.60.10">
    <property type="entry name" value="Zinc finger, CCHC-type"/>
    <property type="match status" value="2"/>
</dbReference>
<protein>
    <recommendedName>
        <fullName evidence="3">CCHC-type domain-containing protein</fullName>
    </recommendedName>
</protein>
<dbReference type="EMBL" id="CAJNOG010000956">
    <property type="protein sequence ID" value="CAF1388342.1"/>
    <property type="molecule type" value="Genomic_DNA"/>
</dbReference>
<evidence type="ECO:0000259" key="3">
    <source>
        <dbReference type="PROSITE" id="PS50158"/>
    </source>
</evidence>
<evidence type="ECO:0000256" key="1">
    <source>
        <dbReference type="PROSITE-ProRule" id="PRU00047"/>
    </source>
</evidence>
<keyword evidence="1" id="KW-0863">Zinc-finger</keyword>
<dbReference type="GO" id="GO:0008270">
    <property type="term" value="F:zinc ion binding"/>
    <property type="evidence" value="ECO:0007669"/>
    <property type="project" value="UniProtKB-KW"/>
</dbReference>
<dbReference type="Pfam" id="PF00098">
    <property type="entry name" value="zf-CCHC"/>
    <property type="match status" value="2"/>
</dbReference>
<evidence type="ECO:0000256" key="2">
    <source>
        <dbReference type="SAM" id="MobiDB-lite"/>
    </source>
</evidence>
<sequence length="174" mass="19230">MTPYFLITNGGAWSQTYKSKFLAHFNLPLKIYKNITSLINIHDSSIATVSPIVTSGAAAATKTRSNLCYECGQHGHIARECPHNNNNSRSGRRDEFRGGQDSYGDDSYGGRSDSYGQCYLSNQSGRFRRNYSSYNNPMICYNCNHSGHISRDCIKPRSNNFGGGGGFQSGPSKF</sequence>
<feature type="domain" description="CCHC-type" evidence="3">
    <location>
        <begin position="68"/>
        <end position="82"/>
    </location>
</feature>
<dbReference type="SUPFAM" id="SSF57756">
    <property type="entry name" value="Retrovirus zinc finger-like domains"/>
    <property type="match status" value="2"/>
</dbReference>
<evidence type="ECO:0000313" key="5">
    <source>
        <dbReference type="Proteomes" id="UP000663845"/>
    </source>
</evidence>